<proteinExistence type="predicted"/>
<dbReference type="EMBL" id="BAAAGX010000002">
    <property type="protein sequence ID" value="GAA0221068.1"/>
    <property type="molecule type" value="Genomic_DNA"/>
</dbReference>
<accession>A0ABP3D1Z9</accession>
<dbReference type="Proteomes" id="UP001500967">
    <property type="component" value="Unassembled WGS sequence"/>
</dbReference>
<keyword evidence="2" id="KW-1185">Reference proteome</keyword>
<sequence length="157" mass="16502">MALVTQRDAPAVTVELLLLRATGTGLAYRRVTAPLTGDGHPDNVALELGGRPTLLHSTSWRHTDGGLVLTYVALPDPSPSLPAATLDSAELAVSDDPTRPSPPSVEVRQVAAHACRHLAWLARTDAIARRALDDVPLLRDTLLQFAPAPAGLAGSAR</sequence>
<comment type="caution">
    <text evidence="1">The sequence shown here is derived from an EMBL/GenBank/DDBJ whole genome shotgun (WGS) entry which is preliminary data.</text>
</comment>
<evidence type="ECO:0000313" key="2">
    <source>
        <dbReference type="Proteomes" id="UP001500967"/>
    </source>
</evidence>
<organism evidence="1 2">
    <name type="scientific">Cryptosporangium japonicum</name>
    <dbReference type="NCBI Taxonomy" id="80872"/>
    <lineage>
        <taxon>Bacteria</taxon>
        <taxon>Bacillati</taxon>
        <taxon>Actinomycetota</taxon>
        <taxon>Actinomycetes</taxon>
        <taxon>Cryptosporangiales</taxon>
        <taxon>Cryptosporangiaceae</taxon>
        <taxon>Cryptosporangium</taxon>
    </lineage>
</organism>
<evidence type="ECO:0000313" key="1">
    <source>
        <dbReference type="EMBL" id="GAA0221068.1"/>
    </source>
</evidence>
<reference evidence="2" key="1">
    <citation type="journal article" date="2019" name="Int. J. Syst. Evol. Microbiol.">
        <title>The Global Catalogue of Microorganisms (GCM) 10K type strain sequencing project: providing services to taxonomists for standard genome sequencing and annotation.</title>
        <authorList>
            <consortium name="The Broad Institute Genomics Platform"/>
            <consortium name="The Broad Institute Genome Sequencing Center for Infectious Disease"/>
            <person name="Wu L."/>
            <person name="Ma J."/>
        </authorList>
    </citation>
    <scope>NUCLEOTIDE SEQUENCE [LARGE SCALE GENOMIC DNA]</scope>
    <source>
        <strain evidence="2">JCM 10425</strain>
    </source>
</reference>
<name>A0ABP3D1Z9_9ACTN</name>
<protein>
    <submittedName>
        <fullName evidence="1">Uncharacterized protein</fullName>
    </submittedName>
</protein>
<gene>
    <name evidence="1" type="ORF">GCM10009539_02850</name>
</gene>